<proteinExistence type="predicted"/>
<accession>A0A6C0I3K9</accession>
<feature type="region of interest" description="Disordered" evidence="1">
    <location>
        <begin position="34"/>
        <end position="63"/>
    </location>
</feature>
<name>A0A6C0I3K9_9ZZZZ</name>
<evidence type="ECO:0000313" key="2">
    <source>
        <dbReference type="EMBL" id="QHT87362.1"/>
    </source>
</evidence>
<organism evidence="2">
    <name type="scientific">viral metagenome</name>
    <dbReference type="NCBI Taxonomy" id="1070528"/>
    <lineage>
        <taxon>unclassified sequences</taxon>
        <taxon>metagenomes</taxon>
        <taxon>organismal metagenomes</taxon>
    </lineage>
</organism>
<feature type="compositionally biased region" description="Basic residues" evidence="1">
    <location>
        <begin position="37"/>
        <end position="63"/>
    </location>
</feature>
<evidence type="ECO:0000256" key="1">
    <source>
        <dbReference type="SAM" id="MobiDB-lite"/>
    </source>
</evidence>
<dbReference type="AlphaFoldDB" id="A0A6C0I3K9"/>
<sequence length="63" mass="7143">MSEWNDLVKSTFAKNKGTMVNGKPYALKDAMREASRLRKAGAKTSGKKTKSVRPCRKTRRNKE</sequence>
<protein>
    <submittedName>
        <fullName evidence="2">Uncharacterized protein</fullName>
    </submittedName>
</protein>
<reference evidence="2" key="1">
    <citation type="journal article" date="2020" name="Nature">
        <title>Giant virus diversity and host interactions through global metagenomics.</title>
        <authorList>
            <person name="Schulz F."/>
            <person name="Roux S."/>
            <person name="Paez-Espino D."/>
            <person name="Jungbluth S."/>
            <person name="Walsh D.A."/>
            <person name="Denef V.J."/>
            <person name="McMahon K.D."/>
            <person name="Konstantinidis K.T."/>
            <person name="Eloe-Fadrosh E.A."/>
            <person name="Kyrpides N.C."/>
            <person name="Woyke T."/>
        </authorList>
    </citation>
    <scope>NUCLEOTIDE SEQUENCE</scope>
    <source>
        <strain evidence="2">GVMAG-M-3300023184-190</strain>
    </source>
</reference>
<dbReference type="EMBL" id="MN740087">
    <property type="protein sequence ID" value="QHT87362.1"/>
    <property type="molecule type" value="Genomic_DNA"/>
</dbReference>